<organism evidence="1 2">
    <name type="scientific">Anditalea andensis</name>
    <dbReference type="NCBI Taxonomy" id="1048983"/>
    <lineage>
        <taxon>Bacteria</taxon>
        <taxon>Pseudomonadati</taxon>
        <taxon>Bacteroidota</taxon>
        <taxon>Cytophagia</taxon>
        <taxon>Cytophagales</taxon>
        <taxon>Cytophagaceae</taxon>
        <taxon>Anditalea</taxon>
    </lineage>
</organism>
<keyword evidence="2" id="KW-1185">Reference proteome</keyword>
<sequence>MSKKNIYRLRWITCQIGDFNNQRTVFINQLHTLEHSAYPWKEVEINLKKLIRELGKGIGKIDSSIGQLIKEYEKLSSRLEKIKN</sequence>
<protein>
    <submittedName>
        <fullName evidence="1">Uncharacterized protein</fullName>
    </submittedName>
</protein>
<name>A0A074KWZ4_9BACT</name>
<evidence type="ECO:0000313" key="2">
    <source>
        <dbReference type="Proteomes" id="UP000027821"/>
    </source>
</evidence>
<proteinExistence type="predicted"/>
<dbReference type="RefSeq" id="WP_035072523.1">
    <property type="nucleotide sequence ID" value="NZ_JMIH01000015.1"/>
</dbReference>
<gene>
    <name evidence="1" type="ORF">EL17_07145</name>
</gene>
<reference evidence="1 2" key="1">
    <citation type="submission" date="2014-04" db="EMBL/GenBank/DDBJ databases">
        <title>Characterization and application of a salt tolerant electro-active bacterium.</title>
        <authorList>
            <person name="Yang L."/>
            <person name="Wei S."/>
            <person name="Tay Q.X.M."/>
        </authorList>
    </citation>
    <scope>NUCLEOTIDE SEQUENCE [LARGE SCALE GENOMIC DNA]</scope>
    <source>
        <strain evidence="1 2">LY1</strain>
    </source>
</reference>
<dbReference type="AlphaFoldDB" id="A0A074KWZ4"/>
<accession>A0A074KWZ4</accession>
<dbReference type="Proteomes" id="UP000027821">
    <property type="component" value="Unassembled WGS sequence"/>
</dbReference>
<dbReference type="OrthoDB" id="964423at2"/>
<comment type="caution">
    <text evidence="1">The sequence shown here is derived from an EMBL/GenBank/DDBJ whole genome shotgun (WGS) entry which is preliminary data.</text>
</comment>
<dbReference type="eggNOG" id="COG3547">
    <property type="taxonomic scope" value="Bacteria"/>
</dbReference>
<dbReference type="EMBL" id="JMIH01000015">
    <property type="protein sequence ID" value="KEO74506.1"/>
    <property type="molecule type" value="Genomic_DNA"/>
</dbReference>
<evidence type="ECO:0000313" key="1">
    <source>
        <dbReference type="EMBL" id="KEO74506.1"/>
    </source>
</evidence>